<evidence type="ECO:0000313" key="3">
    <source>
        <dbReference type="Proteomes" id="UP000317158"/>
    </source>
</evidence>
<keyword evidence="1" id="KW-1133">Transmembrane helix</keyword>
<dbReference type="PANTHER" id="PTHR35402:SF2">
    <property type="entry name" value="FLAGELLA ACCESSORY PROTEIN J"/>
    <property type="match status" value="1"/>
</dbReference>
<proteinExistence type="predicted"/>
<name>A0A520KRN0_METT2</name>
<sequence>MDLDERYRDKIELMHHLPNVEDKVRRLISRIKEWYYEKYSRNDLLYMLTYMASISTADLTRDEIFKKTGNKEEYYTSKHIKYISQIVQDWNYDYATACDIEAKNTKDEMVKRTLERMGNAIKAGEIDKEFLESELNTIKIVTKDRYESDIETLKKAMDAFTSLIIATSVISIVMLLAASLYVSERINIVLYLSVVLETMISMFVVFLLFDAVPKEFKMHPLPIKSDEQNFIFKWQKILVPFAFITLILSFILLPYIMTDPLLLIDFPYLTESIGFISFGVLILPLGVMAIKDDRKINKRDMEFTAFIKGLGQIMGSTGQSILNSLSKVDKKSLPNIKDSIVRLENRIKLGLDMDISWNRFIGESGSNIFYKFTNIFTDTIRLGGRPDKAGDLVASSSLESVLLRSSKELESNQFVMLTIPLHIVMLLTFIAISQILLNLAGIVSGVSSMTVGIGTTFGIFSMLSIEVLHNYVIAITFVLTIVSALACKISKGSNLYDYYIFGSIFFIIAGVSLLLMPFFLNSILPTFTLPVSPGLEGGL</sequence>
<dbReference type="EMBL" id="RXIF01000010">
    <property type="protein sequence ID" value="RZN64067.1"/>
    <property type="molecule type" value="Genomic_DNA"/>
</dbReference>
<evidence type="ECO:0000313" key="2">
    <source>
        <dbReference type="EMBL" id="RZN64067.1"/>
    </source>
</evidence>
<keyword evidence="1" id="KW-0812">Transmembrane</keyword>
<reference evidence="2 3" key="1">
    <citation type="journal article" date="2019" name="Nat. Microbiol.">
        <title>Wide diversity of methane and short-chain alkane metabolisms in uncultured archaea.</title>
        <authorList>
            <person name="Borrel G."/>
            <person name="Adam P.S."/>
            <person name="McKay L.J."/>
            <person name="Chen L.X."/>
            <person name="Sierra-Garcia I.N."/>
            <person name="Sieber C.M."/>
            <person name="Letourneur Q."/>
            <person name="Ghozlane A."/>
            <person name="Andersen G.L."/>
            <person name="Li W.J."/>
            <person name="Hallam S.J."/>
            <person name="Muyzer G."/>
            <person name="de Oliveira V.M."/>
            <person name="Inskeep W.P."/>
            <person name="Banfield J.F."/>
            <person name="Gribaldo S."/>
        </authorList>
    </citation>
    <scope>NUCLEOTIDE SEQUENCE [LARGE SCALE GENOMIC DNA]</scope>
    <source>
        <strain evidence="2">NM1a</strain>
    </source>
</reference>
<gene>
    <name evidence="2" type="primary">flaJ</name>
    <name evidence="2" type="ORF">EF806_05455</name>
</gene>
<feature type="transmembrane region" description="Helical" evidence="1">
    <location>
        <begin position="160"/>
        <end position="182"/>
    </location>
</feature>
<accession>A0A520KRN0</accession>
<protein>
    <submittedName>
        <fullName evidence="2">Archaellar assembly protein FlaJ</fullName>
    </submittedName>
</protein>
<feature type="transmembrane region" description="Helical" evidence="1">
    <location>
        <begin position="268"/>
        <end position="290"/>
    </location>
</feature>
<dbReference type="PANTHER" id="PTHR35402">
    <property type="entry name" value="INTEGRAL MEMBRANE PROTEIN-RELATED"/>
    <property type="match status" value="1"/>
</dbReference>
<evidence type="ECO:0000256" key="1">
    <source>
        <dbReference type="SAM" id="Phobius"/>
    </source>
</evidence>
<organism evidence="2 3">
    <name type="scientific">Methanoliparum thermophilum</name>
    <dbReference type="NCBI Taxonomy" id="2491083"/>
    <lineage>
        <taxon>Archaea</taxon>
        <taxon>Methanobacteriati</taxon>
        <taxon>Methanobacteriota</taxon>
        <taxon>Candidatus Methanoliparia</taxon>
        <taxon>Candidatus Methanoliparales</taxon>
        <taxon>Candidatus Methanoliparaceae</taxon>
        <taxon>Candidatus Methanoliparum</taxon>
    </lineage>
</organism>
<feature type="transmembrane region" description="Helical" evidence="1">
    <location>
        <begin position="237"/>
        <end position="256"/>
    </location>
</feature>
<dbReference type="AlphaFoldDB" id="A0A520KRN0"/>
<dbReference type="InterPro" id="IPR056569">
    <property type="entry name" value="ArlJ-like"/>
</dbReference>
<comment type="caution">
    <text evidence="2">The sequence shown here is derived from an EMBL/GenBank/DDBJ whole genome shotgun (WGS) entry which is preliminary data.</text>
</comment>
<feature type="transmembrane region" description="Helical" evidence="1">
    <location>
        <begin position="498"/>
        <end position="520"/>
    </location>
</feature>
<keyword evidence="1" id="KW-0472">Membrane</keyword>
<feature type="transmembrane region" description="Helical" evidence="1">
    <location>
        <begin position="188"/>
        <end position="209"/>
    </location>
</feature>
<feature type="transmembrane region" description="Helical" evidence="1">
    <location>
        <begin position="467"/>
        <end position="486"/>
    </location>
</feature>
<feature type="transmembrane region" description="Helical" evidence="1">
    <location>
        <begin position="414"/>
        <end position="436"/>
    </location>
</feature>
<dbReference type="Proteomes" id="UP000317158">
    <property type="component" value="Unassembled WGS sequence"/>
</dbReference>